<accession>A0AAV2TQ76</accession>
<keyword evidence="7 11" id="KW-0472">Membrane</keyword>
<keyword evidence="8" id="KW-0325">Glycoprotein</keyword>
<organism evidence="13 14">
    <name type="scientific">Calicophoron daubneyi</name>
    <name type="common">Rumen fluke</name>
    <name type="synonym">Paramphistomum daubneyi</name>
    <dbReference type="NCBI Taxonomy" id="300641"/>
    <lineage>
        <taxon>Eukaryota</taxon>
        <taxon>Metazoa</taxon>
        <taxon>Spiralia</taxon>
        <taxon>Lophotrochozoa</taxon>
        <taxon>Platyhelminthes</taxon>
        <taxon>Trematoda</taxon>
        <taxon>Digenea</taxon>
        <taxon>Plagiorchiida</taxon>
        <taxon>Pronocephalata</taxon>
        <taxon>Paramphistomoidea</taxon>
        <taxon>Paramphistomidae</taxon>
        <taxon>Calicophoron</taxon>
    </lineage>
</organism>
<keyword evidence="2 11" id="KW-0812">Transmembrane</keyword>
<evidence type="ECO:0000256" key="9">
    <source>
        <dbReference type="PROSITE-ProRule" id="PRU00043"/>
    </source>
</evidence>
<dbReference type="CDD" id="cd11304">
    <property type="entry name" value="Cadherin_repeat"/>
    <property type="match status" value="6"/>
</dbReference>
<dbReference type="InterPro" id="IPR020894">
    <property type="entry name" value="Cadherin_CS"/>
</dbReference>
<evidence type="ECO:0000256" key="7">
    <source>
        <dbReference type="ARBA" id="ARBA00023136"/>
    </source>
</evidence>
<evidence type="ECO:0000256" key="8">
    <source>
        <dbReference type="ARBA" id="ARBA00023180"/>
    </source>
</evidence>
<comment type="caution">
    <text evidence="13">The sequence shown here is derived from an EMBL/GenBank/DDBJ whole genome shotgun (WGS) entry which is preliminary data.</text>
</comment>
<feature type="domain" description="Cadherin" evidence="12">
    <location>
        <begin position="950"/>
        <end position="1075"/>
    </location>
</feature>
<evidence type="ECO:0000313" key="13">
    <source>
        <dbReference type="EMBL" id="CAL5138131.1"/>
    </source>
</evidence>
<dbReference type="PROSITE" id="PS00232">
    <property type="entry name" value="CADHERIN_1"/>
    <property type="match status" value="3"/>
</dbReference>
<keyword evidence="3" id="KW-0677">Repeat</keyword>
<dbReference type="InterPro" id="IPR015919">
    <property type="entry name" value="Cadherin-like_sf"/>
</dbReference>
<evidence type="ECO:0000256" key="2">
    <source>
        <dbReference type="ARBA" id="ARBA00022692"/>
    </source>
</evidence>
<dbReference type="InterPro" id="IPR013164">
    <property type="entry name" value="Cadherin_N"/>
</dbReference>
<dbReference type="PANTHER" id="PTHR24028:SF146">
    <property type="entry name" value="CADHERIN 96CB, ISOFORM D-RELATED"/>
    <property type="match status" value="1"/>
</dbReference>
<dbReference type="Pfam" id="PF08266">
    <property type="entry name" value="Cadherin_2"/>
    <property type="match status" value="1"/>
</dbReference>
<dbReference type="SMART" id="SM00112">
    <property type="entry name" value="CA"/>
    <property type="match status" value="6"/>
</dbReference>
<feature type="domain" description="Cadherin" evidence="12">
    <location>
        <begin position="813"/>
        <end position="947"/>
    </location>
</feature>
<feature type="domain" description="Cadherin" evidence="12">
    <location>
        <begin position="248"/>
        <end position="348"/>
    </location>
</feature>
<evidence type="ECO:0000256" key="3">
    <source>
        <dbReference type="ARBA" id="ARBA00022737"/>
    </source>
</evidence>
<feature type="compositionally biased region" description="Polar residues" evidence="10">
    <location>
        <begin position="1399"/>
        <end position="1409"/>
    </location>
</feature>
<dbReference type="GO" id="GO:0005886">
    <property type="term" value="C:plasma membrane"/>
    <property type="evidence" value="ECO:0007669"/>
    <property type="project" value="InterPro"/>
</dbReference>
<dbReference type="Pfam" id="PF00028">
    <property type="entry name" value="Cadherin"/>
    <property type="match status" value="1"/>
</dbReference>
<proteinExistence type="predicted"/>
<feature type="domain" description="Cadherin" evidence="12">
    <location>
        <begin position="679"/>
        <end position="812"/>
    </location>
</feature>
<evidence type="ECO:0000256" key="11">
    <source>
        <dbReference type="SAM" id="Phobius"/>
    </source>
</evidence>
<dbReference type="EMBL" id="CAXLJL010000478">
    <property type="protein sequence ID" value="CAL5138131.1"/>
    <property type="molecule type" value="Genomic_DNA"/>
</dbReference>
<dbReference type="PANTHER" id="PTHR24028">
    <property type="entry name" value="CADHERIN-87A"/>
    <property type="match status" value="1"/>
</dbReference>
<dbReference type="GO" id="GO:0005509">
    <property type="term" value="F:calcium ion binding"/>
    <property type="evidence" value="ECO:0007669"/>
    <property type="project" value="UniProtKB-UniRule"/>
</dbReference>
<feature type="domain" description="Cadherin" evidence="12">
    <location>
        <begin position="514"/>
        <end position="678"/>
    </location>
</feature>
<name>A0AAV2TQ76_CALDB</name>
<evidence type="ECO:0000259" key="12">
    <source>
        <dbReference type="PROSITE" id="PS50268"/>
    </source>
</evidence>
<evidence type="ECO:0000256" key="4">
    <source>
        <dbReference type="ARBA" id="ARBA00022837"/>
    </source>
</evidence>
<sequence length="1539" mass="170707">MHKLSIRTLRLWRKVWIMFILLISSLTVVICDEDRTWNALLKRSSRGRISHHSLTYEIVEESQRGTLVGNIATDITNMLRGNEKDEEKSILKIDLTVTNFRDRTVQFFALEPSSGQLRVSTPPDREFICPNTGITDGSSSSESSFPNTIVESGIAKLADKSILRGATAPDVPCIFDIRVAYKLRTPLPKSQPSSDKKIPFEDPGLINVQVIIRDKNDHPPTFPQPRLTFELGELSSLPEKTVIDLPAAFDPDAGENGTIVYWLEASAGSTTTQRNKDFFRKEKIETGIPFRLEGNPLRLVLTRTLDWETQPEYNLIVFAQDLGQSKPLLGQMHILISVRDENDNVPQFTQSSYSVMINESILRGAIIIELSAKDADSSSNGQLTFSLAPPSNVQERTALQYFGIRTVSSNQAAIYVIQTLDVDSFRRQPLLESPPSKQSDTYVETLHPDNQKFVFYAVVRDSGYPRQLSSRAMIEVIVADVNDMAPVIFVSYLHTNSEEETNPKYVGFGQTSLTTDRTQGEIKENTDRAFIAFVTVQDFDSGVWGQVQCSTNIKAFELIPVSETDSSVSSASGNNVGDFGSHPSSSGFTGSNSGEYGFKLLAVQPFDREETSEISFRIICVDNPQQSTSDIDPFVQHVAPSYSERLSYTGNGNSNLQLTGRALVRVAIADENDNAPVFQRNQYTFSIDEANELTDASLPFVPEVHVFLGQVSATDKDSTSRLRYFIDENLVSTFSVDQDSGKIYAHRYFDREGIYEKAKISEPFEDINVKTEIENADTIYLCFLVFVTDGLHNASTEVRLLIRDVNDKMPVFTKTHYEFTVMENEQPIHSGYVGEVQARDADSGGNANIFYRIVDINEPRQFENSTQPGWLPSISYFSIGLKTGRIHLIRKVDRESQTHHIFYVLAVDDLQDTQVLQPHIHSAYTVHTATATVTIIVGDVNDNTPRITYPPSHGVINVEAGAPAGHNLFTVIAEDPDAGENGTVRFTLSMANFERSKSSLNLVHSGETETRAVTDTETINLRNGPFSIDETTGIVFVVETLSEHSANYLLVIGAHDLGRPTPRKTTSTVTIRVQNTQLFQALSARNLGEGGDAAAELQQPKSISPSSDSSHQENNGASGKIIGKNHAGSQSAQDSRREFQKYTADDKTWQEMEKNGAGRFLSLSDRTVVIILAIIFIMLLVTTVVLILLIKRRRDLENQRITGQKMNYDRSPDPHHAESCSLNVKGAKLEDSSTLSGFQSTFLRGRPYDPSELEHLEFGAQVYGKTNVYDPEAVGISKLPGDYQQVLYPRICDTVVQDPACCLRSNICSSSKGNLQASSLELLDMHHSLSESDEGPQGPAGPIPAQIRALCTPVISSSQVRFDAPQNNRERRSRRDKRYQTIDHLTRSYEDDGYVKPQPVTSSHSTFRKSSAIGGVDPDGTADERLIANAYCSLGDARTKGKLQNSQPNKTDRQIEDTMMEFSCSNVGEPTEMTPVCPLSFAVDSDGLEQVESEEQSLRGRDCSVNSKPAGLQRKQKQSDNEQDACSRTANHGKGVSFV</sequence>
<dbReference type="InterPro" id="IPR050174">
    <property type="entry name" value="Protocadherin/Cadherin-CA"/>
</dbReference>
<keyword evidence="4 9" id="KW-0106">Calcium</keyword>
<evidence type="ECO:0000256" key="1">
    <source>
        <dbReference type="ARBA" id="ARBA00004167"/>
    </source>
</evidence>
<feature type="compositionally biased region" description="Basic and acidic residues" evidence="10">
    <location>
        <begin position="1378"/>
        <end position="1394"/>
    </location>
</feature>
<keyword evidence="6 11" id="KW-1133">Transmembrane helix</keyword>
<evidence type="ECO:0000313" key="14">
    <source>
        <dbReference type="Proteomes" id="UP001497525"/>
    </source>
</evidence>
<dbReference type="Gene3D" id="2.60.40.60">
    <property type="entry name" value="Cadherins"/>
    <property type="match status" value="7"/>
</dbReference>
<evidence type="ECO:0000256" key="6">
    <source>
        <dbReference type="ARBA" id="ARBA00022989"/>
    </source>
</evidence>
<reference evidence="13" key="1">
    <citation type="submission" date="2024-06" db="EMBL/GenBank/DDBJ databases">
        <authorList>
            <person name="Liu X."/>
            <person name="Lenzi L."/>
            <person name="Haldenby T S."/>
            <person name="Uol C."/>
        </authorList>
    </citation>
    <scope>NUCLEOTIDE SEQUENCE</scope>
</reference>
<feature type="domain" description="Cadherin" evidence="12">
    <location>
        <begin position="349"/>
        <end position="488"/>
    </location>
</feature>
<evidence type="ECO:0000256" key="5">
    <source>
        <dbReference type="ARBA" id="ARBA00022889"/>
    </source>
</evidence>
<feature type="transmembrane region" description="Helical" evidence="11">
    <location>
        <begin position="1168"/>
        <end position="1190"/>
    </location>
</feature>
<feature type="domain" description="Cadherin" evidence="12">
    <location>
        <begin position="50"/>
        <end position="222"/>
    </location>
</feature>
<dbReference type="GO" id="GO:0007156">
    <property type="term" value="P:homophilic cell adhesion via plasma membrane adhesion molecules"/>
    <property type="evidence" value="ECO:0007669"/>
    <property type="project" value="InterPro"/>
</dbReference>
<feature type="region of interest" description="Disordered" evidence="10">
    <location>
        <begin position="1360"/>
        <end position="1419"/>
    </location>
</feature>
<feature type="region of interest" description="Disordered" evidence="10">
    <location>
        <begin position="1090"/>
        <end position="1141"/>
    </location>
</feature>
<feature type="region of interest" description="Disordered" evidence="10">
    <location>
        <begin position="1493"/>
        <end position="1539"/>
    </location>
</feature>
<evidence type="ECO:0000256" key="10">
    <source>
        <dbReference type="SAM" id="MobiDB-lite"/>
    </source>
</evidence>
<comment type="subcellular location">
    <subcellularLocation>
        <location evidence="1">Membrane</location>
        <topology evidence="1">Single-pass membrane protein</topology>
    </subcellularLocation>
</comment>
<keyword evidence="5" id="KW-0130">Cell adhesion</keyword>
<dbReference type="PROSITE" id="PS50268">
    <property type="entry name" value="CADHERIN_2"/>
    <property type="match status" value="7"/>
</dbReference>
<protein>
    <recommendedName>
        <fullName evidence="12">Cadherin domain-containing protein</fullName>
    </recommendedName>
</protein>
<dbReference type="InterPro" id="IPR002126">
    <property type="entry name" value="Cadherin-like_dom"/>
</dbReference>
<gene>
    <name evidence="13" type="ORF">CDAUBV1_LOCUS12747</name>
</gene>
<dbReference type="SUPFAM" id="SSF49313">
    <property type="entry name" value="Cadherin-like"/>
    <property type="match status" value="5"/>
</dbReference>
<dbReference type="PRINTS" id="PR00205">
    <property type="entry name" value="CADHERIN"/>
</dbReference>
<dbReference type="Proteomes" id="UP001497525">
    <property type="component" value="Unassembled WGS sequence"/>
</dbReference>